<comment type="caution">
    <text evidence="1">The sequence shown here is derived from an EMBL/GenBank/DDBJ whole genome shotgun (WGS) entry which is preliminary data.</text>
</comment>
<gene>
    <name evidence="1" type="ORF">VTL71DRAFT_10920</name>
</gene>
<dbReference type="Proteomes" id="UP001595075">
    <property type="component" value="Unassembled WGS sequence"/>
</dbReference>
<accession>A0ABR4CX03</accession>
<proteinExistence type="predicted"/>
<sequence>MQVEAENQSTLAGALGLAPSVSADAAASQYIFFARLVSFFFFFFYNHRFVPSGPFSLRVVRLIAEAVRSFYGATCLHRLPMVSISDRQISEQLGTTKLEFAVKGLSSVDGVPKTSHSKSFRRDRRLVRLRANRFDYITSYQGTILEGILRLRRRGERGLRTYGGSYINWRQTMSCKRHVVRSCKDGL</sequence>
<keyword evidence="2" id="KW-1185">Reference proteome</keyword>
<evidence type="ECO:0000313" key="2">
    <source>
        <dbReference type="Proteomes" id="UP001595075"/>
    </source>
</evidence>
<protein>
    <submittedName>
        <fullName evidence="1">Uncharacterized protein</fullName>
    </submittedName>
</protein>
<evidence type="ECO:0000313" key="1">
    <source>
        <dbReference type="EMBL" id="KAL2073594.1"/>
    </source>
</evidence>
<reference evidence="1 2" key="1">
    <citation type="journal article" date="2024" name="Commun. Biol.">
        <title>Comparative genomic analysis of thermophilic fungi reveals convergent evolutionary adaptations and gene losses.</title>
        <authorList>
            <person name="Steindorff A.S."/>
            <person name="Aguilar-Pontes M.V."/>
            <person name="Robinson A.J."/>
            <person name="Andreopoulos B."/>
            <person name="LaButti K."/>
            <person name="Kuo A."/>
            <person name="Mondo S."/>
            <person name="Riley R."/>
            <person name="Otillar R."/>
            <person name="Haridas S."/>
            <person name="Lipzen A."/>
            <person name="Grimwood J."/>
            <person name="Schmutz J."/>
            <person name="Clum A."/>
            <person name="Reid I.D."/>
            <person name="Moisan M.C."/>
            <person name="Butler G."/>
            <person name="Nguyen T.T.M."/>
            <person name="Dewar K."/>
            <person name="Conant G."/>
            <person name="Drula E."/>
            <person name="Henrissat B."/>
            <person name="Hansel C."/>
            <person name="Singer S."/>
            <person name="Hutchinson M.I."/>
            <person name="de Vries R.P."/>
            <person name="Natvig D.O."/>
            <person name="Powell A.J."/>
            <person name="Tsang A."/>
            <person name="Grigoriev I.V."/>
        </authorList>
    </citation>
    <scope>NUCLEOTIDE SEQUENCE [LARGE SCALE GENOMIC DNA]</scope>
    <source>
        <strain evidence="1 2">CBS 494.80</strain>
    </source>
</reference>
<dbReference type="EMBL" id="JAZHXI010000003">
    <property type="protein sequence ID" value="KAL2073594.1"/>
    <property type="molecule type" value="Genomic_DNA"/>
</dbReference>
<name>A0ABR4CX03_9HELO</name>
<organism evidence="1 2">
    <name type="scientific">Oculimacula yallundae</name>
    <dbReference type="NCBI Taxonomy" id="86028"/>
    <lineage>
        <taxon>Eukaryota</taxon>
        <taxon>Fungi</taxon>
        <taxon>Dikarya</taxon>
        <taxon>Ascomycota</taxon>
        <taxon>Pezizomycotina</taxon>
        <taxon>Leotiomycetes</taxon>
        <taxon>Helotiales</taxon>
        <taxon>Ploettnerulaceae</taxon>
        <taxon>Oculimacula</taxon>
    </lineage>
</organism>